<dbReference type="GO" id="GO:0005829">
    <property type="term" value="C:cytosol"/>
    <property type="evidence" value="ECO:0007669"/>
    <property type="project" value="TreeGrafter"/>
</dbReference>
<accession>A0A015KEV5</accession>
<proteinExistence type="inferred from homology"/>
<dbReference type="GO" id="GO:0006013">
    <property type="term" value="P:mannose metabolic process"/>
    <property type="evidence" value="ECO:0007669"/>
    <property type="project" value="TreeGrafter"/>
</dbReference>
<dbReference type="OrthoDB" id="419537at2759"/>
<keyword evidence="1 3" id="KW-0418">Kinase</keyword>
<dbReference type="InterPro" id="IPR022673">
    <property type="entry name" value="Hexokinase_C"/>
</dbReference>
<dbReference type="GO" id="GO:0001678">
    <property type="term" value="P:intracellular glucose homeostasis"/>
    <property type="evidence" value="ECO:0007669"/>
    <property type="project" value="InterPro"/>
</dbReference>
<dbReference type="GO" id="GO:0008865">
    <property type="term" value="F:fructokinase activity"/>
    <property type="evidence" value="ECO:0007669"/>
    <property type="project" value="TreeGrafter"/>
</dbReference>
<keyword evidence="1" id="KW-0808">Transferase</keyword>
<dbReference type="GO" id="GO:0004340">
    <property type="term" value="F:glucokinase activity"/>
    <property type="evidence" value="ECO:0007669"/>
    <property type="project" value="TreeGrafter"/>
</dbReference>
<dbReference type="InterPro" id="IPR043129">
    <property type="entry name" value="ATPase_NBD"/>
</dbReference>
<dbReference type="GO" id="GO:0006096">
    <property type="term" value="P:glycolytic process"/>
    <property type="evidence" value="ECO:0007669"/>
    <property type="project" value="UniProtKB-KW"/>
</dbReference>
<dbReference type="Proteomes" id="UP000022910">
    <property type="component" value="Unassembled WGS sequence"/>
</dbReference>
<dbReference type="AlphaFoldDB" id="A0A015KEV5"/>
<dbReference type="PANTHER" id="PTHR19443:SF24">
    <property type="entry name" value="PHOSPHOTRANSFERASE"/>
    <property type="match status" value="1"/>
</dbReference>
<keyword evidence="1" id="KW-0547">Nucleotide-binding</keyword>
<dbReference type="Pfam" id="PF03727">
    <property type="entry name" value="Hexokinase_2"/>
    <property type="match status" value="1"/>
</dbReference>
<dbReference type="SUPFAM" id="SSF53067">
    <property type="entry name" value="Actin-like ATPase domain"/>
    <property type="match status" value="1"/>
</dbReference>
<reference evidence="3 4" key="1">
    <citation type="submission" date="2014-02" db="EMBL/GenBank/DDBJ databases">
        <title>Single nucleus genome sequencing reveals high similarity among nuclei of an endomycorrhizal fungus.</title>
        <authorList>
            <person name="Lin K."/>
            <person name="Geurts R."/>
            <person name="Zhang Z."/>
            <person name="Limpens E."/>
            <person name="Saunders D.G."/>
            <person name="Mu D."/>
            <person name="Pang E."/>
            <person name="Cao H."/>
            <person name="Cha H."/>
            <person name="Lin T."/>
            <person name="Zhou Q."/>
            <person name="Shang Y."/>
            <person name="Li Y."/>
            <person name="Ivanov S."/>
            <person name="Sharma T."/>
            <person name="Velzen R.V."/>
            <person name="Ruijter N.D."/>
            <person name="Aanen D.K."/>
            <person name="Win J."/>
            <person name="Kamoun S."/>
            <person name="Bisseling T."/>
            <person name="Huang S."/>
        </authorList>
    </citation>
    <scope>NUCLEOTIDE SEQUENCE [LARGE SCALE GENOMIC DNA]</scope>
    <source>
        <strain evidence="3">DAOM 197198w</strain>
        <strain evidence="4">DAOM197198w</strain>
    </source>
</reference>
<evidence type="ECO:0000313" key="3">
    <source>
        <dbReference type="EMBL" id="EXX78130.1"/>
    </source>
</evidence>
<gene>
    <name evidence="3" type="ORF">RirG_017750</name>
</gene>
<sequence length="208" mass="23289">MGADFLPKKTKYDKILDSQSSIPGFQPFEKMVSGRYIGELVRLAIVDYVKNCNLFDGKLPGKMEIPYSFSTVHMSEIESDRTYNSANILKSLTQNFKFSEDNTPTVGDMRTVQELVRKFSRRSAHLAVAAVASLIKLQCGTYKNIEREVRIAIDGSIYNSYYKYSSSMSKLLKEIQESGEDKKVKIVSVKNGGIIGAAVTAMMYSPHP</sequence>
<dbReference type="EMBL" id="JEMT01009576">
    <property type="protein sequence ID" value="EXX78130.1"/>
    <property type="molecule type" value="Genomic_DNA"/>
</dbReference>
<dbReference type="EC" id="2.7.1.-" evidence="1"/>
<keyword evidence="1" id="KW-0067">ATP-binding</keyword>
<dbReference type="PRINTS" id="PR00475">
    <property type="entry name" value="HEXOKINASE"/>
</dbReference>
<dbReference type="HOGENOM" id="CLU_1321509_0_0_1"/>
<dbReference type="GO" id="GO:0019158">
    <property type="term" value="F:mannokinase activity"/>
    <property type="evidence" value="ECO:0007669"/>
    <property type="project" value="TreeGrafter"/>
</dbReference>
<dbReference type="InterPro" id="IPR001312">
    <property type="entry name" value="Hexokinase"/>
</dbReference>
<dbReference type="STRING" id="1432141.A0A015KEV5"/>
<dbReference type="PROSITE" id="PS51748">
    <property type="entry name" value="HEXOKINASE_2"/>
    <property type="match status" value="1"/>
</dbReference>
<name>A0A015KEV5_RHIIW</name>
<dbReference type="Gene3D" id="3.40.367.20">
    <property type="match status" value="1"/>
</dbReference>
<evidence type="ECO:0000313" key="4">
    <source>
        <dbReference type="Proteomes" id="UP000022910"/>
    </source>
</evidence>
<protein>
    <recommendedName>
        <fullName evidence="1">Phosphotransferase</fullName>
        <ecNumber evidence="1">2.7.1.-</ecNumber>
    </recommendedName>
</protein>
<organism evidence="3 4">
    <name type="scientific">Rhizophagus irregularis (strain DAOM 197198w)</name>
    <name type="common">Glomus intraradices</name>
    <dbReference type="NCBI Taxonomy" id="1432141"/>
    <lineage>
        <taxon>Eukaryota</taxon>
        <taxon>Fungi</taxon>
        <taxon>Fungi incertae sedis</taxon>
        <taxon>Mucoromycota</taxon>
        <taxon>Glomeromycotina</taxon>
        <taxon>Glomeromycetes</taxon>
        <taxon>Glomerales</taxon>
        <taxon>Glomeraceae</taxon>
        <taxon>Rhizophagus</taxon>
    </lineage>
</organism>
<evidence type="ECO:0000256" key="1">
    <source>
        <dbReference type="RuleBase" id="RU362007"/>
    </source>
</evidence>
<dbReference type="GO" id="GO:0006006">
    <property type="term" value="P:glucose metabolic process"/>
    <property type="evidence" value="ECO:0007669"/>
    <property type="project" value="TreeGrafter"/>
</dbReference>
<keyword evidence="4" id="KW-1185">Reference proteome</keyword>
<keyword evidence="1" id="KW-0324">Glycolysis</keyword>
<comment type="caution">
    <text evidence="3">The sequence shown here is derived from an EMBL/GenBank/DDBJ whole genome shotgun (WGS) entry which is preliminary data.</text>
</comment>
<dbReference type="PANTHER" id="PTHR19443">
    <property type="entry name" value="HEXOKINASE"/>
    <property type="match status" value="1"/>
</dbReference>
<dbReference type="EMBL" id="JEMT01009576">
    <property type="protein sequence ID" value="EXX78129.1"/>
    <property type="molecule type" value="Genomic_DNA"/>
</dbReference>
<feature type="domain" description="Hexokinase C-terminal" evidence="2">
    <location>
        <begin position="9"/>
        <end position="203"/>
    </location>
</feature>
<dbReference type="GO" id="GO:0005739">
    <property type="term" value="C:mitochondrion"/>
    <property type="evidence" value="ECO:0007669"/>
    <property type="project" value="TreeGrafter"/>
</dbReference>
<dbReference type="GO" id="GO:0005536">
    <property type="term" value="F:D-glucose binding"/>
    <property type="evidence" value="ECO:0007669"/>
    <property type="project" value="InterPro"/>
</dbReference>
<comment type="similarity">
    <text evidence="1">Belongs to the hexokinase family.</text>
</comment>
<dbReference type="GO" id="GO:0005524">
    <property type="term" value="F:ATP binding"/>
    <property type="evidence" value="ECO:0007669"/>
    <property type="project" value="UniProtKB-UniRule"/>
</dbReference>
<evidence type="ECO:0000259" key="2">
    <source>
        <dbReference type="Pfam" id="PF03727"/>
    </source>
</evidence>